<evidence type="ECO:0000259" key="2">
    <source>
        <dbReference type="PROSITE" id="PS50943"/>
    </source>
</evidence>
<dbReference type="PROSITE" id="PS50943">
    <property type="entry name" value="HTH_CROC1"/>
    <property type="match status" value="1"/>
</dbReference>
<comment type="caution">
    <text evidence="3">The sequence shown here is derived from an EMBL/GenBank/DDBJ whole genome shotgun (WGS) entry which is preliminary data.</text>
</comment>
<keyword evidence="4" id="KW-1185">Reference proteome</keyword>
<protein>
    <submittedName>
        <fullName evidence="3">XRE family transcriptional regulator</fullName>
    </submittedName>
</protein>
<dbReference type="CDD" id="cd00093">
    <property type="entry name" value="HTH_XRE"/>
    <property type="match status" value="1"/>
</dbReference>
<dbReference type="GO" id="GO:0003677">
    <property type="term" value="F:DNA binding"/>
    <property type="evidence" value="ECO:0007669"/>
    <property type="project" value="UniProtKB-KW"/>
</dbReference>
<keyword evidence="1" id="KW-0238">DNA-binding</keyword>
<dbReference type="PATRIC" id="fig|1526658.3.peg.719"/>
<dbReference type="SMART" id="SM00530">
    <property type="entry name" value="HTH_XRE"/>
    <property type="match status" value="1"/>
</dbReference>
<gene>
    <name evidence="3" type="ORF">AE618_10255</name>
</gene>
<dbReference type="SUPFAM" id="SSF47413">
    <property type="entry name" value="lambda repressor-like DNA-binding domains"/>
    <property type="match status" value="1"/>
</dbReference>
<accession>A0A0N1FEZ7</accession>
<dbReference type="AlphaFoldDB" id="A0A0N1FEZ7"/>
<dbReference type="GO" id="GO:0005829">
    <property type="term" value="C:cytosol"/>
    <property type="evidence" value="ECO:0007669"/>
    <property type="project" value="TreeGrafter"/>
</dbReference>
<dbReference type="Pfam" id="PF01381">
    <property type="entry name" value="HTH_3"/>
    <property type="match status" value="1"/>
</dbReference>
<evidence type="ECO:0000256" key="1">
    <source>
        <dbReference type="ARBA" id="ARBA00023125"/>
    </source>
</evidence>
<dbReference type="OrthoDB" id="407979at2"/>
<dbReference type="PANTHER" id="PTHR46797:SF1">
    <property type="entry name" value="METHYLPHOSPHONATE SYNTHASE"/>
    <property type="match status" value="1"/>
</dbReference>
<dbReference type="Proteomes" id="UP000037822">
    <property type="component" value="Unassembled WGS sequence"/>
</dbReference>
<dbReference type="Gene3D" id="1.10.260.40">
    <property type="entry name" value="lambda repressor-like DNA-binding domains"/>
    <property type="match status" value="1"/>
</dbReference>
<sequence>MKDQIDLTIDGQAYVALTRGRYEQLVELVEDAADAAAVERFKERLASGEEELLPSEMVDRMLAGENLVRVWREHRGLTVSALAEKAGIAQPYLSQIETGKREGTLQTMKKIADALWVTLDDLV</sequence>
<proteinExistence type="predicted"/>
<dbReference type="InterPro" id="IPR001387">
    <property type="entry name" value="Cro/C1-type_HTH"/>
</dbReference>
<name>A0A0N1FEZ7_9HYPH</name>
<organism evidence="3 4">
    <name type="scientific">Bosea vaviloviae</name>
    <dbReference type="NCBI Taxonomy" id="1526658"/>
    <lineage>
        <taxon>Bacteria</taxon>
        <taxon>Pseudomonadati</taxon>
        <taxon>Pseudomonadota</taxon>
        <taxon>Alphaproteobacteria</taxon>
        <taxon>Hyphomicrobiales</taxon>
        <taxon>Boseaceae</taxon>
        <taxon>Bosea</taxon>
    </lineage>
</organism>
<dbReference type="PANTHER" id="PTHR46797">
    <property type="entry name" value="HTH-TYPE TRANSCRIPTIONAL REGULATOR"/>
    <property type="match status" value="1"/>
</dbReference>
<feature type="domain" description="HTH cro/C1-type" evidence="2">
    <location>
        <begin position="68"/>
        <end position="122"/>
    </location>
</feature>
<dbReference type="RefSeq" id="WP_054208958.1">
    <property type="nucleotide sequence ID" value="NZ_LGSZ01000032.1"/>
</dbReference>
<evidence type="ECO:0000313" key="3">
    <source>
        <dbReference type="EMBL" id="KPH81021.1"/>
    </source>
</evidence>
<evidence type="ECO:0000313" key="4">
    <source>
        <dbReference type="Proteomes" id="UP000037822"/>
    </source>
</evidence>
<dbReference type="InterPro" id="IPR010982">
    <property type="entry name" value="Lambda_DNA-bd_dom_sf"/>
</dbReference>
<dbReference type="EMBL" id="LGSZ01000032">
    <property type="protein sequence ID" value="KPH81021.1"/>
    <property type="molecule type" value="Genomic_DNA"/>
</dbReference>
<dbReference type="GO" id="GO:0003700">
    <property type="term" value="F:DNA-binding transcription factor activity"/>
    <property type="evidence" value="ECO:0007669"/>
    <property type="project" value="TreeGrafter"/>
</dbReference>
<reference evidence="3 4" key="1">
    <citation type="submission" date="2015-07" db="EMBL/GenBank/DDBJ databases">
        <title>Whole genome sequencing of Bosea vaviloviae isolated from cave pool.</title>
        <authorList>
            <person name="Tan N.E.H."/>
            <person name="Lee Y.P."/>
            <person name="Gan H.M."/>
            <person name="Barton H."/>
            <person name="Savka M.A."/>
        </authorList>
    </citation>
    <scope>NUCLEOTIDE SEQUENCE [LARGE SCALE GENOMIC DNA]</scope>
    <source>
        <strain evidence="3 4">SD260</strain>
    </source>
</reference>
<dbReference type="InterPro" id="IPR050807">
    <property type="entry name" value="TransReg_Diox_bact_type"/>
</dbReference>